<name>A0AAV9PK85_9PEZI</name>
<dbReference type="EMBL" id="JAVRRT010000004">
    <property type="protein sequence ID" value="KAK5173045.1"/>
    <property type="molecule type" value="Genomic_DNA"/>
</dbReference>
<evidence type="ECO:0000313" key="1">
    <source>
        <dbReference type="EMBL" id="KAK5173045.1"/>
    </source>
</evidence>
<dbReference type="GeneID" id="89924514"/>
<reference evidence="1 2" key="1">
    <citation type="submission" date="2023-08" db="EMBL/GenBank/DDBJ databases">
        <title>Black Yeasts Isolated from many extreme environments.</title>
        <authorList>
            <person name="Coleine C."/>
            <person name="Stajich J.E."/>
            <person name="Selbmann L."/>
        </authorList>
    </citation>
    <scope>NUCLEOTIDE SEQUENCE [LARGE SCALE GENOMIC DNA]</scope>
    <source>
        <strain evidence="1 2">CCFEE 5935</strain>
    </source>
</reference>
<dbReference type="Proteomes" id="UP001337655">
    <property type="component" value="Unassembled WGS sequence"/>
</dbReference>
<dbReference type="RefSeq" id="XP_064661763.1">
    <property type="nucleotide sequence ID" value="XM_064800424.1"/>
</dbReference>
<protein>
    <submittedName>
        <fullName evidence="1">Uncharacterized protein</fullName>
    </submittedName>
</protein>
<proteinExistence type="predicted"/>
<gene>
    <name evidence="1" type="ORF">LTR77_003167</name>
</gene>
<sequence>MEFSFLLAVRELTADHTTAASFQPETCINIFDFVIAAVDVATGVASTVGSSGRADCSSHGSSSSFYIIEQKLPRPPPFRCYIYNITIIGGTCTQEQYDALAYRTAVVEDLYVVEPSGGSPGAVA</sequence>
<accession>A0AAV9PK85</accession>
<comment type="caution">
    <text evidence="1">The sequence shown here is derived from an EMBL/GenBank/DDBJ whole genome shotgun (WGS) entry which is preliminary data.</text>
</comment>
<dbReference type="AlphaFoldDB" id="A0AAV9PK85"/>
<organism evidence="1 2">
    <name type="scientific">Saxophila tyrrhenica</name>
    <dbReference type="NCBI Taxonomy" id="1690608"/>
    <lineage>
        <taxon>Eukaryota</taxon>
        <taxon>Fungi</taxon>
        <taxon>Dikarya</taxon>
        <taxon>Ascomycota</taxon>
        <taxon>Pezizomycotina</taxon>
        <taxon>Dothideomycetes</taxon>
        <taxon>Dothideomycetidae</taxon>
        <taxon>Mycosphaerellales</taxon>
        <taxon>Extremaceae</taxon>
        <taxon>Saxophila</taxon>
    </lineage>
</organism>
<evidence type="ECO:0000313" key="2">
    <source>
        <dbReference type="Proteomes" id="UP001337655"/>
    </source>
</evidence>
<keyword evidence="2" id="KW-1185">Reference proteome</keyword>